<keyword evidence="11 14" id="KW-1133">Transmembrane helix</keyword>
<evidence type="ECO:0000256" key="2">
    <source>
        <dbReference type="ARBA" id="ARBA00004651"/>
    </source>
</evidence>
<feature type="transmembrane region" description="Helical" evidence="14">
    <location>
        <begin position="7"/>
        <end position="31"/>
    </location>
</feature>
<evidence type="ECO:0000256" key="6">
    <source>
        <dbReference type="ARBA" id="ARBA00022679"/>
    </source>
</evidence>
<keyword evidence="17" id="KW-1185">Reference proteome</keyword>
<dbReference type="RefSeq" id="WP_155091873.1">
    <property type="nucleotide sequence ID" value="NZ_CP102754.1"/>
</dbReference>
<protein>
    <recommendedName>
        <fullName evidence="3">histidine kinase</fullName>
        <ecNumber evidence="3">2.7.13.3</ecNumber>
    </recommendedName>
</protein>
<dbReference type="GO" id="GO:0005886">
    <property type="term" value="C:plasma membrane"/>
    <property type="evidence" value="ECO:0007669"/>
    <property type="project" value="UniProtKB-SubCell"/>
</dbReference>
<dbReference type="CDD" id="cd00082">
    <property type="entry name" value="HisKA"/>
    <property type="match status" value="1"/>
</dbReference>
<evidence type="ECO:0000256" key="7">
    <source>
        <dbReference type="ARBA" id="ARBA00022692"/>
    </source>
</evidence>
<keyword evidence="6" id="KW-0808">Transferase</keyword>
<dbReference type="AlphaFoldDB" id="A0A6I3LJ43"/>
<dbReference type="InterPro" id="IPR005467">
    <property type="entry name" value="His_kinase_dom"/>
</dbReference>
<dbReference type="GO" id="GO:0000155">
    <property type="term" value="F:phosphorelay sensor kinase activity"/>
    <property type="evidence" value="ECO:0007669"/>
    <property type="project" value="InterPro"/>
</dbReference>
<evidence type="ECO:0000256" key="9">
    <source>
        <dbReference type="ARBA" id="ARBA00022777"/>
    </source>
</evidence>
<evidence type="ECO:0000256" key="5">
    <source>
        <dbReference type="ARBA" id="ARBA00022553"/>
    </source>
</evidence>
<keyword evidence="4" id="KW-1003">Cell membrane</keyword>
<keyword evidence="13 14" id="KW-0472">Membrane</keyword>
<dbReference type="SMART" id="SM00387">
    <property type="entry name" value="HATPase_c"/>
    <property type="match status" value="1"/>
</dbReference>
<evidence type="ECO:0000256" key="12">
    <source>
        <dbReference type="ARBA" id="ARBA00023012"/>
    </source>
</evidence>
<dbReference type="PRINTS" id="PR00344">
    <property type="entry name" value="BCTRLSENSOR"/>
</dbReference>
<dbReference type="EMBL" id="WMJX01000010">
    <property type="protein sequence ID" value="MTG97834.1"/>
    <property type="molecule type" value="Genomic_DNA"/>
</dbReference>
<dbReference type="Pfam" id="PF02518">
    <property type="entry name" value="HATPase_c"/>
    <property type="match status" value="1"/>
</dbReference>
<evidence type="ECO:0000256" key="4">
    <source>
        <dbReference type="ARBA" id="ARBA00022475"/>
    </source>
</evidence>
<evidence type="ECO:0000256" key="8">
    <source>
        <dbReference type="ARBA" id="ARBA00022741"/>
    </source>
</evidence>
<evidence type="ECO:0000313" key="16">
    <source>
        <dbReference type="EMBL" id="MTG97834.1"/>
    </source>
</evidence>
<dbReference type="InterPro" id="IPR004358">
    <property type="entry name" value="Sig_transdc_His_kin-like_C"/>
</dbReference>
<dbReference type="GO" id="GO:0005524">
    <property type="term" value="F:ATP binding"/>
    <property type="evidence" value="ECO:0007669"/>
    <property type="project" value="UniProtKB-KW"/>
</dbReference>
<dbReference type="InterPro" id="IPR036890">
    <property type="entry name" value="HATPase_C_sf"/>
</dbReference>
<dbReference type="SMART" id="SM00388">
    <property type="entry name" value="HisKA"/>
    <property type="match status" value="1"/>
</dbReference>
<dbReference type="EC" id="2.7.13.3" evidence="3"/>
<dbReference type="InterPro" id="IPR050398">
    <property type="entry name" value="HssS/ArlS-like"/>
</dbReference>
<keyword evidence="9 16" id="KW-0418">Kinase</keyword>
<dbReference type="PANTHER" id="PTHR45528">
    <property type="entry name" value="SENSOR HISTIDINE KINASE CPXA"/>
    <property type="match status" value="1"/>
</dbReference>
<feature type="transmembrane region" description="Helical" evidence="14">
    <location>
        <begin position="150"/>
        <end position="171"/>
    </location>
</feature>
<reference evidence="16 17" key="1">
    <citation type="submission" date="2019-11" db="EMBL/GenBank/DDBJ databases">
        <title>Genome of Strain BIT-d1.</title>
        <authorList>
            <person name="Yang Y."/>
        </authorList>
    </citation>
    <scope>NUCLEOTIDE SEQUENCE [LARGE SCALE GENOMIC DNA]</scope>
    <source>
        <strain evidence="16 17">BIT-d1</strain>
    </source>
</reference>
<evidence type="ECO:0000256" key="13">
    <source>
        <dbReference type="ARBA" id="ARBA00023136"/>
    </source>
</evidence>
<accession>A0A6I3LJ43</accession>
<name>A0A6I3LJ43_9FLAO</name>
<comment type="subcellular location">
    <subcellularLocation>
        <location evidence="2">Cell membrane</location>
        <topology evidence="2">Multi-pass membrane protein</topology>
    </subcellularLocation>
</comment>
<evidence type="ECO:0000256" key="11">
    <source>
        <dbReference type="ARBA" id="ARBA00022989"/>
    </source>
</evidence>
<dbReference type="SUPFAM" id="SSF47384">
    <property type="entry name" value="Homodimeric domain of signal transducing histidine kinase"/>
    <property type="match status" value="1"/>
</dbReference>
<dbReference type="Gene3D" id="3.30.565.10">
    <property type="entry name" value="Histidine kinase-like ATPase, C-terminal domain"/>
    <property type="match status" value="1"/>
</dbReference>
<dbReference type="Pfam" id="PF00512">
    <property type="entry name" value="HisKA"/>
    <property type="match status" value="1"/>
</dbReference>
<dbReference type="InterPro" id="IPR003661">
    <property type="entry name" value="HisK_dim/P_dom"/>
</dbReference>
<comment type="catalytic activity">
    <reaction evidence="1">
        <text>ATP + protein L-histidine = ADP + protein N-phospho-L-histidine.</text>
        <dbReference type="EC" id="2.7.13.3"/>
    </reaction>
</comment>
<feature type="domain" description="Histidine kinase" evidence="15">
    <location>
        <begin position="238"/>
        <end position="449"/>
    </location>
</feature>
<keyword evidence="12" id="KW-0902">Two-component regulatory system</keyword>
<dbReference type="Gene3D" id="6.10.340.10">
    <property type="match status" value="1"/>
</dbReference>
<evidence type="ECO:0000256" key="10">
    <source>
        <dbReference type="ARBA" id="ARBA00022840"/>
    </source>
</evidence>
<keyword evidence="10" id="KW-0067">ATP-binding</keyword>
<dbReference type="Gene3D" id="1.10.287.130">
    <property type="match status" value="1"/>
</dbReference>
<evidence type="ECO:0000256" key="3">
    <source>
        <dbReference type="ARBA" id="ARBA00012438"/>
    </source>
</evidence>
<dbReference type="PANTHER" id="PTHR45528:SF1">
    <property type="entry name" value="SENSOR HISTIDINE KINASE CPXA"/>
    <property type="match status" value="1"/>
</dbReference>
<dbReference type="OrthoDB" id="594725at2"/>
<evidence type="ECO:0000256" key="1">
    <source>
        <dbReference type="ARBA" id="ARBA00000085"/>
    </source>
</evidence>
<keyword evidence="7 14" id="KW-0812">Transmembrane</keyword>
<dbReference type="PROSITE" id="PS50109">
    <property type="entry name" value="HIS_KIN"/>
    <property type="match status" value="1"/>
</dbReference>
<gene>
    <name evidence="16" type="ORF">GJV76_06715</name>
</gene>
<keyword evidence="8" id="KW-0547">Nucleotide-binding</keyword>
<evidence type="ECO:0000256" key="14">
    <source>
        <dbReference type="SAM" id="Phobius"/>
    </source>
</evidence>
<dbReference type="Proteomes" id="UP000438760">
    <property type="component" value="Unassembled WGS sequence"/>
</dbReference>
<evidence type="ECO:0000259" key="15">
    <source>
        <dbReference type="PROSITE" id="PS50109"/>
    </source>
</evidence>
<comment type="caution">
    <text evidence="16">The sequence shown here is derived from an EMBL/GenBank/DDBJ whole genome shotgun (WGS) entry which is preliminary data.</text>
</comment>
<sequence length="449" mass="51846">MKLRKRLTLYSTFTFGIVFFITSLVIFIAFYQKTMYSTISQLKNTTLLSGIYYLEQDELPSYEHSAIKEEFRATIQSVNVAIFNNKNKVEYGHLLGDENITSAILELVRNNKEYYFTTKDYFYHGIFYPDNQGDFVVFIKESKEDFNEQLSSLVLILLSVFTLGIISIYFLSKYLSNVAYKPFKKVIDQVNSINFNNFQEGIEVPDTKDELAELITTYNKLLHRLSEGIIIQKNFINYASHEFKTPLTAISGNLEVFAQKDRTPEEYKKVANDALENVYRIESILSNLLLLSGLNNKENTKEEIRIDEVVWDIFDALQPKVNKLNTQLNLQFEVKDFNILKIYGNHTLIHLALYNIIENAVKYSQKKPIDISLLTDNNRLKLIVKDYGRGIEQDDLPLVRQTFYRGKNVGDIKGHGIGLSLALRIFEQHNIEVDIQSKAGEGTCITLLF</sequence>
<evidence type="ECO:0000313" key="17">
    <source>
        <dbReference type="Proteomes" id="UP000438760"/>
    </source>
</evidence>
<dbReference type="InterPro" id="IPR036097">
    <property type="entry name" value="HisK_dim/P_sf"/>
</dbReference>
<dbReference type="InterPro" id="IPR003594">
    <property type="entry name" value="HATPase_dom"/>
</dbReference>
<keyword evidence="5" id="KW-0597">Phosphoprotein</keyword>
<organism evidence="16 17">
    <name type="scientific">Myroides albus</name>
    <dbReference type="NCBI Taxonomy" id="2562892"/>
    <lineage>
        <taxon>Bacteria</taxon>
        <taxon>Pseudomonadati</taxon>
        <taxon>Bacteroidota</taxon>
        <taxon>Flavobacteriia</taxon>
        <taxon>Flavobacteriales</taxon>
        <taxon>Flavobacteriaceae</taxon>
        <taxon>Myroides</taxon>
    </lineage>
</organism>
<proteinExistence type="predicted"/>
<dbReference type="SUPFAM" id="SSF55874">
    <property type="entry name" value="ATPase domain of HSP90 chaperone/DNA topoisomerase II/histidine kinase"/>
    <property type="match status" value="1"/>
</dbReference>